<organism evidence="3 6">
    <name type="scientific">Myxococcus fulvus</name>
    <dbReference type="NCBI Taxonomy" id="33"/>
    <lineage>
        <taxon>Bacteria</taxon>
        <taxon>Pseudomonadati</taxon>
        <taxon>Myxococcota</taxon>
        <taxon>Myxococcia</taxon>
        <taxon>Myxococcales</taxon>
        <taxon>Cystobacterineae</taxon>
        <taxon>Myxococcaceae</taxon>
        <taxon>Myxococcus</taxon>
    </lineage>
</organism>
<evidence type="ECO:0000313" key="6">
    <source>
        <dbReference type="Proteomes" id="UP000321514"/>
    </source>
</evidence>
<proteinExistence type="predicted"/>
<gene>
    <name evidence="3" type="ORF">MFU01_15070</name>
    <name evidence="4" type="ORF">SAMN05443572_102418</name>
</gene>
<sequence>MRRPLRLLIPMAALSLGLSACSLLVDFDEEGQPCDDRNQCLENYVCKDGSCTADDTPRPSDGGTDAGTPDAGTDSGTPDAGGDAGPVPGPGPVDAGTGDGGL</sequence>
<evidence type="ECO:0000313" key="4">
    <source>
        <dbReference type="EMBL" id="SET47671.1"/>
    </source>
</evidence>
<feature type="region of interest" description="Disordered" evidence="1">
    <location>
        <begin position="48"/>
        <end position="102"/>
    </location>
</feature>
<dbReference type="PROSITE" id="PS51257">
    <property type="entry name" value="PROKAR_LIPOPROTEIN"/>
    <property type="match status" value="1"/>
</dbReference>
<evidence type="ECO:0000256" key="2">
    <source>
        <dbReference type="SAM" id="SignalP"/>
    </source>
</evidence>
<dbReference type="EMBL" id="BJXR01000016">
    <property type="protein sequence ID" value="GEN06470.1"/>
    <property type="molecule type" value="Genomic_DNA"/>
</dbReference>
<name>A0A511SX32_MYXFU</name>
<feature type="compositionally biased region" description="Low complexity" evidence="1">
    <location>
        <begin position="60"/>
        <end position="81"/>
    </location>
</feature>
<evidence type="ECO:0000313" key="3">
    <source>
        <dbReference type="EMBL" id="GEN06470.1"/>
    </source>
</evidence>
<reference evidence="4 5" key="1">
    <citation type="submission" date="2016-10" db="EMBL/GenBank/DDBJ databases">
        <authorList>
            <person name="Varghese N."/>
            <person name="Submissions S."/>
        </authorList>
    </citation>
    <scope>NUCLEOTIDE SEQUENCE [LARGE SCALE GENOMIC DNA]</scope>
    <source>
        <strain evidence="4 5">DSM 16525</strain>
    </source>
</reference>
<keyword evidence="2" id="KW-0732">Signal</keyword>
<evidence type="ECO:0000256" key="1">
    <source>
        <dbReference type="SAM" id="MobiDB-lite"/>
    </source>
</evidence>
<reference evidence="3 6" key="2">
    <citation type="submission" date="2019-07" db="EMBL/GenBank/DDBJ databases">
        <title>Whole genome shotgun sequence of Myxococcus fulvus NBRC 100333.</title>
        <authorList>
            <person name="Hosoyama A."/>
            <person name="Uohara A."/>
            <person name="Ohji S."/>
            <person name="Ichikawa N."/>
        </authorList>
    </citation>
    <scope>NUCLEOTIDE SEQUENCE [LARGE SCALE GENOMIC DNA]</scope>
    <source>
        <strain evidence="3 6">NBRC 100333</strain>
    </source>
</reference>
<feature type="signal peptide" evidence="2">
    <location>
        <begin position="1"/>
        <end position="20"/>
    </location>
</feature>
<dbReference type="OrthoDB" id="5525736at2"/>
<dbReference type="EMBL" id="FOIB01000002">
    <property type="protein sequence ID" value="SET47671.1"/>
    <property type="molecule type" value="Genomic_DNA"/>
</dbReference>
<feature type="chain" id="PRO_5022765063" description="Lipoprotein" evidence="2">
    <location>
        <begin position="21"/>
        <end position="102"/>
    </location>
</feature>
<accession>A0A511SX32</accession>
<evidence type="ECO:0008006" key="7">
    <source>
        <dbReference type="Google" id="ProtNLM"/>
    </source>
</evidence>
<dbReference type="STRING" id="1334629.MFUL124B02_33375"/>
<dbReference type="RefSeq" id="WP_046715616.1">
    <property type="nucleotide sequence ID" value="NZ_BJXR01000016.1"/>
</dbReference>
<dbReference type="Proteomes" id="UP000183760">
    <property type="component" value="Unassembled WGS sequence"/>
</dbReference>
<dbReference type="Proteomes" id="UP000321514">
    <property type="component" value="Unassembled WGS sequence"/>
</dbReference>
<comment type="caution">
    <text evidence="3">The sequence shown here is derived from an EMBL/GenBank/DDBJ whole genome shotgun (WGS) entry which is preliminary data.</text>
</comment>
<dbReference type="AlphaFoldDB" id="A0A511SX32"/>
<keyword evidence="5" id="KW-1185">Reference proteome</keyword>
<protein>
    <recommendedName>
        <fullName evidence="7">Lipoprotein</fullName>
    </recommendedName>
</protein>
<evidence type="ECO:0000313" key="5">
    <source>
        <dbReference type="Proteomes" id="UP000183760"/>
    </source>
</evidence>